<protein>
    <submittedName>
        <fullName evidence="3">Putative N-acetylglucosamine-1-phosphodiester alpha-N-acetylglucosaminidase</fullName>
    </submittedName>
</protein>
<dbReference type="PANTHER" id="PTHR40446">
    <property type="entry name" value="N-ACETYLGLUCOSAMINE-1-PHOSPHODIESTER ALPHA-N-ACETYLGLUCOSAMINIDASE"/>
    <property type="match status" value="1"/>
</dbReference>
<feature type="signal peptide" evidence="1">
    <location>
        <begin position="1"/>
        <end position="24"/>
    </location>
</feature>
<feature type="chain" id="PRO_5012772168" evidence="1">
    <location>
        <begin position="25"/>
        <end position="541"/>
    </location>
</feature>
<dbReference type="InterPro" id="IPR018711">
    <property type="entry name" value="NAGPA"/>
</dbReference>
<dbReference type="EMBL" id="CP019646">
    <property type="protein sequence ID" value="AQQ70532.1"/>
    <property type="molecule type" value="Genomic_DNA"/>
</dbReference>
<name>A0A1Q2ME47_9BACT</name>
<gene>
    <name evidence="3" type="ORF">SMSP2_00884</name>
</gene>
<evidence type="ECO:0000313" key="4">
    <source>
        <dbReference type="Proteomes" id="UP000188181"/>
    </source>
</evidence>
<accession>A0A1Q2ME47</accession>
<sequence length="541" mass="59220" precursor="true">MTRYIVFLSVICSIVFFTATSVMATDVVTHPFNGVTHIHRSLTTPRRLNINIVVIDLYADGIGFVITPDNGASSGDANPVTTTSFLANSGAQIAINCGFFNMSTYDVLGYVASEGNNYSCFVDYNLWEHWPLPYVSLHLSYWNTPSMIFPAGELPSCLTTPIQQCWNAVPGSEWIVRDGVVVVDNLFAPNPSLAPRTVAGYRENGSELVLATIDGRQTGFSLGMTMTEAAELLVSLGVYQGIAFDGGGSTTLAFADPEPRVVNSPSGGSQRAVPNHLGVYANYSGEAEDYYVFNDFENGYEGTFAFSPGYSGSTQGIDASLSSSKPLQGISWTGQWSEKFIIKDDSLTTNVTENPGGGWFIRWVSGSSASPFQNVFRPLRGYVGFWLKTQTQSLEVSLCIDNDGQMERGLSRAVTPDGYWHCYSWSLDHDSQWQGWIDGDGRLDGNSFTLDSIQIFGPDTDARFYIDAISHNLAGGIDNINSCLQIFKSGDGMAADLNEDCVVDVLDLIILADDWLMQQGGYHFSDFIEMSSKWLQSNYPQ</sequence>
<feature type="domain" description="Phosphodiester glycosidase" evidence="2">
    <location>
        <begin position="90"/>
        <end position="280"/>
    </location>
</feature>
<keyword evidence="4" id="KW-1185">Reference proteome</keyword>
<organism evidence="3 4">
    <name type="scientific">Limihaloglobus sulfuriphilus</name>
    <dbReference type="NCBI Taxonomy" id="1851148"/>
    <lineage>
        <taxon>Bacteria</taxon>
        <taxon>Pseudomonadati</taxon>
        <taxon>Planctomycetota</taxon>
        <taxon>Phycisphaerae</taxon>
        <taxon>Sedimentisphaerales</taxon>
        <taxon>Sedimentisphaeraceae</taxon>
        <taxon>Limihaloglobus</taxon>
    </lineage>
</organism>
<proteinExistence type="predicted"/>
<reference evidence="4" key="1">
    <citation type="submission" date="2017-02" db="EMBL/GenBank/DDBJ databases">
        <title>Comparative genomics and description of representatives of a novel lineage of planctomycetes thriving in anoxic sediments.</title>
        <authorList>
            <person name="Spring S."/>
            <person name="Bunk B."/>
            <person name="Sproer C."/>
        </authorList>
    </citation>
    <scope>NUCLEOTIDE SEQUENCE [LARGE SCALE GENOMIC DNA]</scope>
    <source>
        <strain evidence="4">SM-Chi-D1</strain>
    </source>
</reference>
<dbReference type="AlphaFoldDB" id="A0A1Q2ME47"/>
<evidence type="ECO:0000259" key="2">
    <source>
        <dbReference type="Pfam" id="PF09992"/>
    </source>
</evidence>
<evidence type="ECO:0000256" key="1">
    <source>
        <dbReference type="SAM" id="SignalP"/>
    </source>
</evidence>
<keyword evidence="1" id="KW-0732">Signal</keyword>
<dbReference type="PANTHER" id="PTHR40446:SF2">
    <property type="entry name" value="N-ACETYLGLUCOSAMINE-1-PHOSPHODIESTER ALPHA-N-ACETYLGLUCOSAMINIDASE"/>
    <property type="match status" value="1"/>
</dbReference>
<dbReference type="OrthoDB" id="9809781at2"/>
<dbReference type="Proteomes" id="UP000188181">
    <property type="component" value="Chromosome"/>
</dbReference>
<dbReference type="Pfam" id="PF09992">
    <property type="entry name" value="NAGPA"/>
    <property type="match status" value="1"/>
</dbReference>
<evidence type="ECO:0000313" key="3">
    <source>
        <dbReference type="EMBL" id="AQQ70532.1"/>
    </source>
</evidence>
<dbReference type="KEGG" id="pbas:SMSP2_00884"/>
<dbReference type="STRING" id="1851148.SMSP2_00884"/>